<keyword evidence="2" id="KW-1185">Reference proteome</keyword>
<feature type="transmembrane region" description="Helical" evidence="1">
    <location>
        <begin position="150"/>
        <end position="172"/>
    </location>
</feature>
<keyword evidence="1" id="KW-0472">Membrane</keyword>
<name>A0A8B8EER2_CRAVI</name>
<feature type="transmembrane region" description="Helical" evidence="1">
    <location>
        <begin position="47"/>
        <end position="68"/>
    </location>
</feature>
<dbReference type="RefSeq" id="XP_022339138.1">
    <property type="nucleotide sequence ID" value="XM_022483430.1"/>
</dbReference>
<accession>A0A8B8EER2</accession>
<keyword evidence="1" id="KW-1133">Transmembrane helix</keyword>
<dbReference type="GeneID" id="111134429"/>
<protein>
    <submittedName>
        <fullName evidence="3 4">Uncharacterized protein LOC111134429</fullName>
    </submittedName>
</protein>
<evidence type="ECO:0000313" key="3">
    <source>
        <dbReference type="RefSeq" id="XP_022339137.1"/>
    </source>
</evidence>
<evidence type="ECO:0000313" key="2">
    <source>
        <dbReference type="Proteomes" id="UP000694844"/>
    </source>
</evidence>
<evidence type="ECO:0000313" key="4">
    <source>
        <dbReference type="RefSeq" id="XP_022339138.1"/>
    </source>
</evidence>
<dbReference type="AlphaFoldDB" id="A0A8B8EER2"/>
<sequence length="179" mass="20427">MASCRHYTVLVVVFVLEVVDLFCDWLFYTQVKNSNEVYIIKHDYLQWIILVVASLGSLTFVFEMINLAKEMFSTMESRVLPDTVSMVSTWVEDVPQIAVALTIALNTQEVVHWIQYVKAVWAVVEVAVRALGQCVYCCKLSDRPNRGMNYFVALSKFIAQTVVLGCSVGIFLRLLKMRD</sequence>
<dbReference type="Proteomes" id="UP000694844">
    <property type="component" value="Chromosome 5"/>
</dbReference>
<organism evidence="2 3">
    <name type="scientific">Crassostrea virginica</name>
    <name type="common">Eastern oyster</name>
    <dbReference type="NCBI Taxonomy" id="6565"/>
    <lineage>
        <taxon>Eukaryota</taxon>
        <taxon>Metazoa</taxon>
        <taxon>Spiralia</taxon>
        <taxon>Lophotrochozoa</taxon>
        <taxon>Mollusca</taxon>
        <taxon>Bivalvia</taxon>
        <taxon>Autobranchia</taxon>
        <taxon>Pteriomorphia</taxon>
        <taxon>Ostreida</taxon>
        <taxon>Ostreoidea</taxon>
        <taxon>Ostreidae</taxon>
        <taxon>Crassostrea</taxon>
    </lineage>
</organism>
<keyword evidence="1" id="KW-0812">Transmembrane</keyword>
<feature type="transmembrane region" description="Helical" evidence="1">
    <location>
        <begin position="7"/>
        <end position="27"/>
    </location>
</feature>
<proteinExistence type="predicted"/>
<evidence type="ECO:0000256" key="1">
    <source>
        <dbReference type="SAM" id="Phobius"/>
    </source>
</evidence>
<dbReference type="OrthoDB" id="6105035at2759"/>
<reference evidence="3 4" key="1">
    <citation type="submission" date="2025-04" db="UniProtKB">
        <authorList>
            <consortium name="RefSeq"/>
        </authorList>
    </citation>
    <scope>IDENTIFICATION</scope>
    <source>
        <tissue evidence="3 4">Whole sample</tissue>
    </source>
</reference>
<dbReference type="RefSeq" id="XP_022339137.1">
    <property type="nucleotide sequence ID" value="XM_022483429.1"/>
</dbReference>
<gene>
    <name evidence="3 4" type="primary">LOC111134429</name>
</gene>
<dbReference type="KEGG" id="cvn:111134429"/>